<dbReference type="InterPro" id="IPR028081">
    <property type="entry name" value="Leu-bd"/>
</dbReference>
<dbReference type="SUPFAM" id="SSF53822">
    <property type="entry name" value="Periplasmic binding protein-like I"/>
    <property type="match status" value="1"/>
</dbReference>
<dbReference type="InterPro" id="IPR000709">
    <property type="entry name" value="Leu_Ile_Val-bd"/>
</dbReference>
<dbReference type="PANTHER" id="PTHR30483:SF6">
    <property type="entry name" value="PERIPLASMIC BINDING PROTEIN OF ABC TRANSPORTER FOR NATURAL AMINO ACIDS"/>
    <property type="match status" value="1"/>
</dbReference>
<feature type="chain" id="PRO_5038874509" evidence="5">
    <location>
        <begin position="23"/>
        <end position="408"/>
    </location>
</feature>
<dbReference type="GO" id="GO:0006865">
    <property type="term" value="P:amino acid transport"/>
    <property type="evidence" value="ECO:0007669"/>
    <property type="project" value="UniProtKB-KW"/>
</dbReference>
<dbReference type="PRINTS" id="PR00337">
    <property type="entry name" value="LEUILEVALBP"/>
</dbReference>
<name>A0A6N7SCE9_9FIRM</name>
<dbReference type="RefSeq" id="WP_147612191.1">
    <property type="nucleotide sequence ID" value="NZ_WKPI01000056.1"/>
</dbReference>
<reference evidence="9 10" key="1">
    <citation type="journal article" date="2019" name="Nat. Med.">
        <title>A library of human gut bacterial isolates paired with longitudinal multiomics data enables mechanistic microbiome research.</title>
        <authorList>
            <person name="Poyet M."/>
            <person name="Groussin M."/>
            <person name="Gibbons S.M."/>
            <person name="Avila-Pacheco J."/>
            <person name="Jiang X."/>
            <person name="Kearney S.M."/>
            <person name="Perrotta A.R."/>
            <person name="Berdy B."/>
            <person name="Zhao S."/>
            <person name="Lieberman T.D."/>
            <person name="Swanson P.K."/>
            <person name="Smith M."/>
            <person name="Roesemann S."/>
            <person name="Alexander J.E."/>
            <person name="Rich S.A."/>
            <person name="Livny J."/>
            <person name="Vlamakis H."/>
            <person name="Clish C."/>
            <person name="Bullock K."/>
            <person name="Deik A."/>
            <person name="Scott J."/>
            <person name="Pierce K.A."/>
            <person name="Xavier R.J."/>
            <person name="Alm E.J."/>
        </authorList>
    </citation>
    <scope>NUCLEOTIDE SEQUENCE [LARGE SCALE GENOMIC DNA]</scope>
    <source>
        <strain evidence="7 9">BIOML-A4</strain>
        <strain evidence="8 10">BIOML-A5</strain>
    </source>
</reference>
<keyword evidence="10" id="KW-1185">Reference proteome</keyword>
<dbReference type="Gene3D" id="3.40.50.2300">
    <property type="match status" value="2"/>
</dbReference>
<sequence length="408" mass="42437">MMKTMKKVFMGAAALMMAVSMAGCGNSGSGNGSATTPDAGGSTGSEAAGAVKIGLHYELTGEVADYGKAELNGSLLAIKQANAAAGSEKYGYVKYDNKSDPTEAVTLAAQLASDGVAGVVGPATSGASAASYQILNDAKIPVLSPSATQNNVTLTDPDKIDSAPYDYVYRVCFEDSYQGAAMAQYAYDTLGKTKAVIYGDSTTDYAKGLTEAFEKQFTKLGGTIVAKENYVSKDTDFSSVLTKIKGLDFDVLYIPGYYNEAGLIIKQARDMGIDQAVVGSDGFDSVTLVELGGAENLNDVYFTTAYTTVGASAQLQAFIDAYKAEYNEEPNMFAALAYDATNVLIQAIEEAGSSEGAAVQAALAKISFNGVTGSFTFDATHTPIKPVLVVNLVDGVQTDAVAVTPKLD</sequence>
<dbReference type="EMBL" id="WKPJ01000053">
    <property type="protein sequence ID" value="MSA91332.1"/>
    <property type="molecule type" value="Genomic_DNA"/>
</dbReference>
<dbReference type="Pfam" id="PF13458">
    <property type="entry name" value="Peripla_BP_6"/>
    <property type="match status" value="1"/>
</dbReference>
<evidence type="ECO:0000313" key="10">
    <source>
        <dbReference type="Proteomes" id="UP000480929"/>
    </source>
</evidence>
<dbReference type="OrthoDB" id="9783240at2"/>
<comment type="similarity">
    <text evidence="1">Belongs to the leucine-binding protein family.</text>
</comment>
<gene>
    <name evidence="8" type="ORF">GKD88_18505</name>
    <name evidence="7" type="ORF">GKE08_18595</name>
</gene>
<evidence type="ECO:0000256" key="4">
    <source>
        <dbReference type="ARBA" id="ARBA00022970"/>
    </source>
</evidence>
<feature type="domain" description="Leucine-binding protein" evidence="6">
    <location>
        <begin position="51"/>
        <end position="393"/>
    </location>
</feature>
<evidence type="ECO:0000256" key="2">
    <source>
        <dbReference type="ARBA" id="ARBA00022448"/>
    </source>
</evidence>
<keyword evidence="3 5" id="KW-0732">Signal</keyword>
<evidence type="ECO:0000256" key="5">
    <source>
        <dbReference type="SAM" id="SignalP"/>
    </source>
</evidence>
<dbReference type="AlphaFoldDB" id="A0A6N7SCE9"/>
<keyword evidence="4" id="KW-0029">Amino-acid transport</keyword>
<keyword evidence="2" id="KW-0813">Transport</keyword>
<evidence type="ECO:0000313" key="8">
    <source>
        <dbReference type="EMBL" id="MSC35109.1"/>
    </source>
</evidence>
<dbReference type="CDD" id="cd06347">
    <property type="entry name" value="PBP1_ABC_LivK_ligand_binding-like"/>
    <property type="match status" value="1"/>
</dbReference>
<feature type="signal peptide" evidence="5">
    <location>
        <begin position="1"/>
        <end position="22"/>
    </location>
</feature>
<dbReference type="PROSITE" id="PS51257">
    <property type="entry name" value="PROKAR_LIPOPROTEIN"/>
    <property type="match status" value="1"/>
</dbReference>
<dbReference type="InterPro" id="IPR051010">
    <property type="entry name" value="BCAA_transport"/>
</dbReference>
<evidence type="ECO:0000313" key="9">
    <source>
        <dbReference type="Proteomes" id="UP000433575"/>
    </source>
</evidence>
<dbReference type="InterPro" id="IPR028082">
    <property type="entry name" value="Peripla_BP_I"/>
</dbReference>
<proteinExistence type="inferred from homology"/>
<dbReference type="EMBL" id="WKPI01000056">
    <property type="protein sequence ID" value="MSC35109.1"/>
    <property type="molecule type" value="Genomic_DNA"/>
</dbReference>
<evidence type="ECO:0000256" key="1">
    <source>
        <dbReference type="ARBA" id="ARBA00010062"/>
    </source>
</evidence>
<comment type="caution">
    <text evidence="7">The sequence shown here is derived from an EMBL/GenBank/DDBJ whole genome shotgun (WGS) entry which is preliminary data.</text>
</comment>
<evidence type="ECO:0000256" key="3">
    <source>
        <dbReference type="ARBA" id="ARBA00022729"/>
    </source>
</evidence>
<accession>A0A6N7SCE9</accession>
<dbReference type="PANTHER" id="PTHR30483">
    <property type="entry name" value="LEUCINE-SPECIFIC-BINDING PROTEIN"/>
    <property type="match status" value="1"/>
</dbReference>
<dbReference type="Proteomes" id="UP000480929">
    <property type="component" value="Unassembled WGS sequence"/>
</dbReference>
<dbReference type="Proteomes" id="UP000433575">
    <property type="component" value="Unassembled WGS sequence"/>
</dbReference>
<organism evidence="7 9">
    <name type="scientific">Holdemania massiliensis</name>
    <dbReference type="NCBI Taxonomy" id="1468449"/>
    <lineage>
        <taxon>Bacteria</taxon>
        <taxon>Bacillati</taxon>
        <taxon>Bacillota</taxon>
        <taxon>Erysipelotrichia</taxon>
        <taxon>Erysipelotrichales</taxon>
        <taxon>Erysipelotrichaceae</taxon>
        <taxon>Holdemania</taxon>
    </lineage>
</organism>
<protein>
    <submittedName>
        <fullName evidence="7">ABC transporter substrate-binding protein</fullName>
    </submittedName>
</protein>
<evidence type="ECO:0000313" key="7">
    <source>
        <dbReference type="EMBL" id="MSA91332.1"/>
    </source>
</evidence>
<evidence type="ECO:0000259" key="6">
    <source>
        <dbReference type="Pfam" id="PF13458"/>
    </source>
</evidence>